<organism evidence="5 6">
    <name type="scientific">Peptostreptococcus equinus</name>
    <dbReference type="NCBI Taxonomy" id="3003601"/>
    <lineage>
        <taxon>Bacteria</taxon>
        <taxon>Bacillati</taxon>
        <taxon>Bacillota</taxon>
        <taxon>Clostridia</taxon>
        <taxon>Peptostreptococcales</taxon>
        <taxon>Peptostreptococcaceae</taxon>
        <taxon>Peptostreptococcus</taxon>
    </lineage>
</organism>
<dbReference type="PIRSF" id="PIRSF019345">
    <property type="entry name" value="ScpB"/>
    <property type="match status" value="1"/>
</dbReference>
<keyword evidence="3" id="KW-0159">Chromosome partition</keyword>
<keyword evidence="6" id="KW-1185">Reference proteome</keyword>
<dbReference type="InterPro" id="IPR036390">
    <property type="entry name" value="WH_DNA-bd_sf"/>
</dbReference>
<keyword evidence="2" id="KW-0132">Cell division</keyword>
<dbReference type="RefSeq" id="WP_269310697.1">
    <property type="nucleotide sequence ID" value="NZ_CP114052.1"/>
</dbReference>
<keyword evidence="4" id="KW-0131">Cell cycle</keyword>
<protein>
    <submittedName>
        <fullName evidence="5">SMC-Scp complex subunit ScpB</fullName>
    </submittedName>
</protein>
<accession>A0ABY7JL09</accession>
<evidence type="ECO:0000256" key="2">
    <source>
        <dbReference type="ARBA" id="ARBA00022618"/>
    </source>
</evidence>
<keyword evidence="1" id="KW-0963">Cytoplasm</keyword>
<gene>
    <name evidence="5" type="primary">scpB</name>
    <name evidence="5" type="ORF">O0R46_05365</name>
</gene>
<evidence type="ECO:0000256" key="4">
    <source>
        <dbReference type="ARBA" id="ARBA00023306"/>
    </source>
</evidence>
<dbReference type="Proteomes" id="UP001164187">
    <property type="component" value="Chromosome"/>
</dbReference>
<dbReference type="InterPro" id="IPR005234">
    <property type="entry name" value="ScpB_csome_segregation"/>
</dbReference>
<dbReference type="PANTHER" id="PTHR34298:SF2">
    <property type="entry name" value="SEGREGATION AND CONDENSATION PROTEIN B"/>
    <property type="match status" value="1"/>
</dbReference>
<dbReference type="PANTHER" id="PTHR34298">
    <property type="entry name" value="SEGREGATION AND CONDENSATION PROTEIN B"/>
    <property type="match status" value="1"/>
</dbReference>
<evidence type="ECO:0000256" key="1">
    <source>
        <dbReference type="ARBA" id="ARBA00022490"/>
    </source>
</evidence>
<dbReference type="Gene3D" id="1.10.10.10">
    <property type="entry name" value="Winged helix-like DNA-binding domain superfamily/Winged helix DNA-binding domain"/>
    <property type="match status" value="2"/>
</dbReference>
<reference evidence="5" key="1">
    <citation type="submission" date="2022-12" db="EMBL/GenBank/DDBJ databases">
        <title>Peptostreptococcus.</title>
        <authorList>
            <person name="Lee S.H."/>
        </authorList>
    </citation>
    <scope>NUCLEOTIDE SEQUENCE</scope>
    <source>
        <strain evidence="5">CBA3647</strain>
    </source>
</reference>
<dbReference type="SUPFAM" id="SSF46785">
    <property type="entry name" value="Winged helix' DNA-binding domain"/>
    <property type="match status" value="2"/>
</dbReference>
<dbReference type="NCBIfam" id="TIGR00281">
    <property type="entry name" value="SMC-Scp complex subunit ScpB"/>
    <property type="match status" value="1"/>
</dbReference>
<dbReference type="EMBL" id="CP114052">
    <property type="protein sequence ID" value="WAW14035.1"/>
    <property type="molecule type" value="Genomic_DNA"/>
</dbReference>
<dbReference type="Pfam" id="PF04079">
    <property type="entry name" value="SMC_ScpB"/>
    <property type="match status" value="1"/>
</dbReference>
<proteinExistence type="predicted"/>
<evidence type="ECO:0000313" key="5">
    <source>
        <dbReference type="EMBL" id="WAW14035.1"/>
    </source>
</evidence>
<evidence type="ECO:0000313" key="6">
    <source>
        <dbReference type="Proteomes" id="UP001164187"/>
    </source>
</evidence>
<evidence type="ECO:0000256" key="3">
    <source>
        <dbReference type="ARBA" id="ARBA00022829"/>
    </source>
</evidence>
<name>A0ABY7JL09_9FIRM</name>
<sequence>MRRSDIKNIIEAIMFSYAEPVSIEELNLAINEELSPKEIEYMLNLLIEEYKENNRGIQIIKLNNRYQMTSNSIYSDYIRRIVRPNKKRPLNQATFESLVIIAYKQPITKNDLEEIRGVKCDKVLKTLLDNNLIFEAGRLEKTGKPIIYKTTDEFLKILNIESIHQLPDYKL</sequence>
<dbReference type="InterPro" id="IPR036388">
    <property type="entry name" value="WH-like_DNA-bd_sf"/>
</dbReference>